<dbReference type="InterPro" id="IPR000868">
    <property type="entry name" value="Isochorismatase-like_dom"/>
</dbReference>
<dbReference type="Proteomes" id="UP000005262">
    <property type="component" value="Chromosome"/>
</dbReference>
<dbReference type="RefSeq" id="WP_014903204.1">
    <property type="nucleotide sequence ID" value="NC_018515.1"/>
</dbReference>
<dbReference type="Pfam" id="PF00857">
    <property type="entry name" value="Isochorismatase"/>
    <property type="match status" value="1"/>
</dbReference>
<dbReference type="OrthoDB" id="9796485at2"/>
<proteinExistence type="predicted"/>
<dbReference type="eggNOG" id="COG1335">
    <property type="taxonomic scope" value="Bacteria"/>
</dbReference>
<dbReference type="InterPro" id="IPR044717">
    <property type="entry name" value="NIC1"/>
</dbReference>
<gene>
    <name evidence="2" type="ordered locus">Desmer_2366</name>
</gene>
<dbReference type="Gene3D" id="3.40.50.850">
    <property type="entry name" value="Isochorismatase-like"/>
    <property type="match status" value="1"/>
</dbReference>
<name>J7IRN1_DESMD</name>
<evidence type="ECO:0000259" key="1">
    <source>
        <dbReference type="Pfam" id="PF00857"/>
    </source>
</evidence>
<feature type="domain" description="Isochorismatase-like" evidence="1">
    <location>
        <begin position="38"/>
        <end position="188"/>
    </location>
</feature>
<accession>J7IRN1</accession>
<organism evidence="2 3">
    <name type="scientific">Desulfosporosinus meridiei (strain ATCC BAA-275 / DSM 13257 / KCTC 12902 / NCIMB 13706 / S10)</name>
    <dbReference type="NCBI Taxonomy" id="768704"/>
    <lineage>
        <taxon>Bacteria</taxon>
        <taxon>Bacillati</taxon>
        <taxon>Bacillota</taxon>
        <taxon>Clostridia</taxon>
        <taxon>Eubacteriales</taxon>
        <taxon>Desulfitobacteriaceae</taxon>
        <taxon>Desulfosporosinus</taxon>
    </lineage>
</organism>
<dbReference type="KEGG" id="dmi:Desmer_2366"/>
<dbReference type="HOGENOM" id="CLU_068979_9_0_9"/>
<dbReference type="SUPFAM" id="SSF52499">
    <property type="entry name" value="Isochorismatase-like hydrolases"/>
    <property type="match status" value="1"/>
</dbReference>
<dbReference type="CDD" id="cd00431">
    <property type="entry name" value="cysteine_hydrolases"/>
    <property type="match status" value="1"/>
</dbReference>
<keyword evidence="3" id="KW-1185">Reference proteome</keyword>
<dbReference type="EMBL" id="CP003629">
    <property type="protein sequence ID" value="AFQ44290.1"/>
    <property type="molecule type" value="Genomic_DNA"/>
</dbReference>
<dbReference type="STRING" id="768704.Desmer_2366"/>
<sequence>MFDKRDFLGFANQVLSKQVDVLNNLGALSASDLDLTKTVLVVIDMVNGFAKEGALYSPRIEGLIAEIERVMQICNDRGIPIVAFADNHTDESPEFKRYPIHCGYNSKESEVVEEFRGLCLVFNKNSINGYLEAEFREWLNVHPDINTFIVVGDCTDICIASFALTAQADFDRRNRDSSVIVLTQGVETFDIPGIHDGDVYQMLGLMYMSSNGVRLVSTLVE</sequence>
<dbReference type="GO" id="GO:0019365">
    <property type="term" value="P:pyridine nucleotide salvage"/>
    <property type="evidence" value="ECO:0007669"/>
    <property type="project" value="InterPro"/>
</dbReference>
<dbReference type="AlphaFoldDB" id="J7IRN1"/>
<protein>
    <submittedName>
        <fullName evidence="2">Nicotinamidase-like amidase</fullName>
    </submittedName>
</protein>
<reference evidence="3" key="2">
    <citation type="submission" date="2012-08" db="EMBL/GenBank/DDBJ databases">
        <title>Finished genome of Desulfosporosinus meridiei DSM 13257.</title>
        <authorList>
            <person name="Huntemann M."/>
            <person name="Wei C.-L."/>
            <person name="Han J."/>
            <person name="Detter J.C."/>
            <person name="Han C."/>
            <person name="Davenport K."/>
            <person name="Daligault H."/>
            <person name="Erkkila T."/>
            <person name="Gu W."/>
            <person name="Munk A.C.C."/>
            <person name="Teshima H."/>
            <person name="Xu Y."/>
            <person name="Chain P."/>
            <person name="Tapia R."/>
            <person name="Chen A."/>
            <person name="Krypides N."/>
            <person name="Mavromatis K."/>
            <person name="Markowitz V."/>
            <person name="Szeto E."/>
            <person name="Ivanova N."/>
            <person name="Mikhailova N."/>
            <person name="Ovchinnikova G."/>
            <person name="Pagani I."/>
            <person name="Pati A."/>
            <person name="Goodwin L."/>
            <person name="Peters L."/>
            <person name="Pitluck S."/>
            <person name="Woyke T."/>
            <person name="Pester M."/>
            <person name="Spring S."/>
            <person name="Ollivier B."/>
            <person name="Rattei T."/>
            <person name="Klenk H.-P."/>
            <person name="Wagner M."/>
            <person name="Loy A."/>
        </authorList>
    </citation>
    <scope>NUCLEOTIDE SEQUENCE [LARGE SCALE GENOMIC DNA]</scope>
    <source>
        <strain evidence="3">ATCC BAA-275 / DSM 13257 / NCIMB 13706 / S10</strain>
    </source>
</reference>
<dbReference type="InterPro" id="IPR036380">
    <property type="entry name" value="Isochorismatase-like_sf"/>
</dbReference>
<evidence type="ECO:0000313" key="2">
    <source>
        <dbReference type="EMBL" id="AFQ44290.1"/>
    </source>
</evidence>
<evidence type="ECO:0000313" key="3">
    <source>
        <dbReference type="Proteomes" id="UP000005262"/>
    </source>
</evidence>
<dbReference type="PANTHER" id="PTHR47297:SF2">
    <property type="entry name" value="OS02G0606800 PROTEIN"/>
    <property type="match status" value="1"/>
</dbReference>
<dbReference type="PANTHER" id="PTHR47297">
    <property type="match status" value="1"/>
</dbReference>
<dbReference type="GO" id="GO:0008936">
    <property type="term" value="F:nicotinamidase activity"/>
    <property type="evidence" value="ECO:0007669"/>
    <property type="project" value="InterPro"/>
</dbReference>
<reference evidence="2 3" key="1">
    <citation type="journal article" date="2012" name="J. Bacteriol.">
        <title>Complete genome sequences of Desulfosporosinus orientis DSM765T, Desulfosporosinus youngiae DSM17734T, Desulfosporosinus meridiei DSM13257T, and Desulfosporosinus acidiphilus DSM22704T.</title>
        <authorList>
            <person name="Pester M."/>
            <person name="Brambilla E."/>
            <person name="Alazard D."/>
            <person name="Rattei T."/>
            <person name="Weinmaier T."/>
            <person name="Han J."/>
            <person name="Lucas S."/>
            <person name="Lapidus A."/>
            <person name="Cheng J.F."/>
            <person name="Goodwin L."/>
            <person name="Pitluck S."/>
            <person name="Peters L."/>
            <person name="Ovchinnikova G."/>
            <person name="Teshima H."/>
            <person name="Detter J.C."/>
            <person name="Han C.S."/>
            <person name="Tapia R."/>
            <person name="Land M.L."/>
            <person name="Hauser L."/>
            <person name="Kyrpides N.C."/>
            <person name="Ivanova N.N."/>
            <person name="Pagani I."/>
            <person name="Huntmann M."/>
            <person name="Wei C.L."/>
            <person name="Davenport K.W."/>
            <person name="Daligault H."/>
            <person name="Chain P.S."/>
            <person name="Chen A."/>
            <person name="Mavromatis K."/>
            <person name="Markowitz V."/>
            <person name="Szeto E."/>
            <person name="Mikhailova N."/>
            <person name="Pati A."/>
            <person name="Wagner M."/>
            <person name="Woyke T."/>
            <person name="Ollivier B."/>
            <person name="Klenk H.P."/>
            <person name="Spring S."/>
            <person name="Loy A."/>
        </authorList>
    </citation>
    <scope>NUCLEOTIDE SEQUENCE [LARGE SCALE GENOMIC DNA]</scope>
    <source>
        <strain evidence="3">ATCC BAA-275 / DSM 13257 / NCIMB 13706 / S10</strain>
    </source>
</reference>